<feature type="transmembrane region" description="Helical" evidence="1">
    <location>
        <begin position="395"/>
        <end position="419"/>
    </location>
</feature>
<reference evidence="2 3" key="1">
    <citation type="submission" date="2016-12" db="EMBL/GenBank/DDBJ databases">
        <title>The draft genome sequence of Actinophytocola xinjiangensis.</title>
        <authorList>
            <person name="Wang W."/>
            <person name="Yuan L."/>
        </authorList>
    </citation>
    <scope>NUCLEOTIDE SEQUENCE [LARGE SCALE GENOMIC DNA]</scope>
    <source>
        <strain evidence="2 3">CGMCC 4.4663</strain>
    </source>
</reference>
<evidence type="ECO:0008006" key="4">
    <source>
        <dbReference type="Google" id="ProtNLM"/>
    </source>
</evidence>
<feature type="transmembrane region" description="Helical" evidence="1">
    <location>
        <begin position="29"/>
        <end position="52"/>
    </location>
</feature>
<evidence type="ECO:0000313" key="3">
    <source>
        <dbReference type="Proteomes" id="UP000185696"/>
    </source>
</evidence>
<dbReference type="EMBL" id="MSIF01000001">
    <property type="protein sequence ID" value="OLF14480.1"/>
    <property type="molecule type" value="Genomic_DNA"/>
</dbReference>
<comment type="caution">
    <text evidence="2">The sequence shown here is derived from an EMBL/GenBank/DDBJ whole genome shotgun (WGS) entry which is preliminary data.</text>
</comment>
<protein>
    <recommendedName>
        <fullName evidence="4">Secreted protein</fullName>
    </recommendedName>
</protein>
<evidence type="ECO:0000256" key="1">
    <source>
        <dbReference type="SAM" id="Phobius"/>
    </source>
</evidence>
<name>A0A7Z0WSF0_9PSEU</name>
<keyword evidence="3" id="KW-1185">Reference proteome</keyword>
<keyword evidence="1" id="KW-0472">Membrane</keyword>
<organism evidence="2 3">
    <name type="scientific">Actinophytocola xinjiangensis</name>
    <dbReference type="NCBI Taxonomy" id="485602"/>
    <lineage>
        <taxon>Bacteria</taxon>
        <taxon>Bacillati</taxon>
        <taxon>Actinomycetota</taxon>
        <taxon>Actinomycetes</taxon>
        <taxon>Pseudonocardiales</taxon>
        <taxon>Pseudonocardiaceae</taxon>
    </lineage>
</organism>
<dbReference type="AlphaFoldDB" id="A0A7Z0WSF0"/>
<proteinExistence type="predicted"/>
<dbReference type="Proteomes" id="UP000185696">
    <property type="component" value="Unassembled WGS sequence"/>
</dbReference>
<evidence type="ECO:0000313" key="2">
    <source>
        <dbReference type="EMBL" id="OLF14480.1"/>
    </source>
</evidence>
<accession>A0A7Z0WSF0</accession>
<feature type="transmembrane region" description="Helical" evidence="1">
    <location>
        <begin position="237"/>
        <end position="258"/>
    </location>
</feature>
<keyword evidence="1" id="KW-0812">Transmembrane</keyword>
<keyword evidence="1" id="KW-1133">Transmembrane helix</keyword>
<gene>
    <name evidence="2" type="ORF">BLA60_01120</name>
</gene>
<sequence length="426" mass="44863">MVETDRPARPTRAERVAELNSLARTTPGVLTVLTGALVLVSILVGVLTAVGVRGRSAALEDLAQRSGPLSVAAQDIYRALSDADVTATSAFLSSGAESAELRNRYLTDIAQAESAIAVAVAAREPAEMSVGDGPLDVLSTRLSVYTGIIERARANNLQGFPVGASDQQMASNLMRTELLPAAEELFAAESARLAADQDRADGFPVVEVVLGIIALAILIITQVYLRRTTRRVFNVGLLVATGAALVSVLWVLIAVLGVSHNVDQSRAGSERIGELTETRIAALTARANETLTLVARGSGGAFNDEFDEIFPGLESRLGEAGLPDAETAWAKWKQVHDELREADDGGDYGRAVDLAVGEDANGARTHFDAVDEDLGTALGESNTVFTDEISQASNAVTGTVIGVIVLAVLMAVGSATGIWQRLKEYR</sequence>
<feature type="transmembrane region" description="Helical" evidence="1">
    <location>
        <begin position="202"/>
        <end position="225"/>
    </location>
</feature>